<proteinExistence type="predicted"/>
<dbReference type="EMBL" id="JADZLT010000016">
    <property type="protein sequence ID" value="MBH0236211.1"/>
    <property type="molecule type" value="Genomic_DNA"/>
</dbReference>
<sequence>MTALPAPGRGVRDLAGAFDVYLVDQFGVLHDGSAAFPGAAEALTRLKATGGRIVVLSNSGRPARFNAARLADLGFDPASFDAVVTSGDAALALMLGPDAPVAAGGGRRCLTISGSGDRNLAEALHWGEASTGAEADVVIIAGSRGDVVPLETYAALLGDAARRGVPCLCTNPDRLMLTPTGLAFGAGRIAALYAELGGPVTWIGKPHAAIYRLALAGVAADARVVCIGDSVEHDVAGARGIGAAAALVCTGVSAGLGPADLAAEFARYRAVPDVVLPAFRW</sequence>
<dbReference type="RefSeq" id="WP_197309319.1">
    <property type="nucleotide sequence ID" value="NZ_JADZLT010000016.1"/>
</dbReference>
<protein>
    <submittedName>
        <fullName evidence="1">TIGR01459 family HAD-type hydrolase</fullName>
    </submittedName>
</protein>
<dbReference type="PANTHER" id="PTHR19288:SF90">
    <property type="entry name" value="OS08G0542600 PROTEIN"/>
    <property type="match status" value="1"/>
</dbReference>
<dbReference type="AlphaFoldDB" id="A0A931HZJ3"/>
<dbReference type="PANTHER" id="PTHR19288">
    <property type="entry name" value="4-NITROPHENYLPHOSPHATASE-RELATED"/>
    <property type="match status" value="1"/>
</dbReference>
<keyword evidence="2" id="KW-1185">Reference proteome</keyword>
<dbReference type="GO" id="GO:0005737">
    <property type="term" value="C:cytoplasm"/>
    <property type="evidence" value="ECO:0007669"/>
    <property type="project" value="TreeGrafter"/>
</dbReference>
<dbReference type="GO" id="GO:0016791">
    <property type="term" value="F:phosphatase activity"/>
    <property type="evidence" value="ECO:0007669"/>
    <property type="project" value="TreeGrafter"/>
</dbReference>
<dbReference type="InterPro" id="IPR023214">
    <property type="entry name" value="HAD_sf"/>
</dbReference>
<organism evidence="1 2">
    <name type="scientific">Methylobrevis albus</name>
    <dbReference type="NCBI Taxonomy" id="2793297"/>
    <lineage>
        <taxon>Bacteria</taxon>
        <taxon>Pseudomonadati</taxon>
        <taxon>Pseudomonadota</taxon>
        <taxon>Alphaproteobacteria</taxon>
        <taxon>Hyphomicrobiales</taxon>
        <taxon>Pleomorphomonadaceae</taxon>
        <taxon>Methylobrevis</taxon>
    </lineage>
</organism>
<dbReference type="Pfam" id="PF13344">
    <property type="entry name" value="Hydrolase_6"/>
    <property type="match status" value="1"/>
</dbReference>
<gene>
    <name evidence="1" type="ORF">I5731_00100</name>
</gene>
<dbReference type="SUPFAM" id="SSF56784">
    <property type="entry name" value="HAD-like"/>
    <property type="match status" value="1"/>
</dbReference>
<dbReference type="InterPro" id="IPR006357">
    <property type="entry name" value="HAD-SF_hydro_IIA"/>
</dbReference>
<accession>A0A931HZJ3</accession>
<comment type="caution">
    <text evidence="1">The sequence shown here is derived from an EMBL/GenBank/DDBJ whole genome shotgun (WGS) entry which is preliminary data.</text>
</comment>
<dbReference type="Gene3D" id="3.40.50.1000">
    <property type="entry name" value="HAD superfamily/HAD-like"/>
    <property type="match status" value="2"/>
</dbReference>
<dbReference type="Proteomes" id="UP000631694">
    <property type="component" value="Unassembled WGS sequence"/>
</dbReference>
<reference evidence="1" key="1">
    <citation type="submission" date="2020-12" db="EMBL/GenBank/DDBJ databases">
        <title>Methylobrevis albus sp. nov., isolated from fresh water lack sediment.</title>
        <authorList>
            <person name="Zou Q."/>
        </authorList>
    </citation>
    <scope>NUCLEOTIDE SEQUENCE</scope>
    <source>
        <strain evidence="1">L22</strain>
    </source>
</reference>
<name>A0A931HZJ3_9HYPH</name>
<dbReference type="InterPro" id="IPR036412">
    <property type="entry name" value="HAD-like_sf"/>
</dbReference>
<keyword evidence="1" id="KW-0378">Hydrolase</keyword>
<evidence type="ECO:0000313" key="1">
    <source>
        <dbReference type="EMBL" id="MBH0236211.1"/>
    </source>
</evidence>
<dbReference type="Pfam" id="PF13242">
    <property type="entry name" value="Hydrolase_like"/>
    <property type="match status" value="1"/>
</dbReference>
<dbReference type="NCBIfam" id="TIGR01459">
    <property type="entry name" value="HAD-SF-IIA-hyp4"/>
    <property type="match status" value="1"/>
</dbReference>
<dbReference type="InterPro" id="IPR006356">
    <property type="entry name" value="HAD-SF_hydro_IIA_hyp3"/>
</dbReference>
<evidence type="ECO:0000313" key="2">
    <source>
        <dbReference type="Proteomes" id="UP000631694"/>
    </source>
</evidence>